<dbReference type="InterPro" id="IPR031833">
    <property type="entry name" value="DUF4748"/>
</dbReference>
<keyword evidence="3" id="KW-1185">Reference proteome</keyword>
<dbReference type="Proteomes" id="UP001562357">
    <property type="component" value="Unassembled WGS sequence"/>
</dbReference>
<evidence type="ECO:0000313" key="3">
    <source>
        <dbReference type="Proteomes" id="UP001562357"/>
    </source>
</evidence>
<dbReference type="Pfam" id="PF15932">
    <property type="entry name" value="DUF4748"/>
    <property type="match status" value="1"/>
</dbReference>
<accession>A0ABQ0CMB1</accession>
<dbReference type="PANTHER" id="PTHR41800:SF1">
    <property type="entry name" value="EXPRESSED PROTEIN"/>
    <property type="match status" value="1"/>
</dbReference>
<dbReference type="PANTHER" id="PTHR41800">
    <property type="entry name" value="EXPRESSED PROTEIN"/>
    <property type="match status" value="1"/>
</dbReference>
<feature type="compositionally biased region" description="Polar residues" evidence="1">
    <location>
        <begin position="79"/>
        <end position="88"/>
    </location>
</feature>
<gene>
    <name evidence="2" type="primary">g2781</name>
    <name evidence="2" type="ORF">EsDP_00002781</name>
</gene>
<feature type="region of interest" description="Disordered" evidence="1">
    <location>
        <begin position="54"/>
        <end position="128"/>
    </location>
</feature>
<feature type="compositionally biased region" description="Low complexity" evidence="1">
    <location>
        <begin position="61"/>
        <end position="70"/>
    </location>
</feature>
<sequence length="128" mass="13851">MNTVSRDLWDKLGWGSVCVAGAGAYYFAKREINADRQAKLEAARNKKQAIRSMEYAGLEQTSSSATAATSGNDGAPARTDTTGSPSQEVSRDPAATRHAAVTEPDETKEKSRYESAAPYRSRKGDRFS</sequence>
<comment type="caution">
    <text evidence="2">The sequence shown here is derived from an EMBL/GenBank/DDBJ whole genome shotgun (WGS) entry which is preliminary data.</text>
</comment>
<evidence type="ECO:0000313" key="2">
    <source>
        <dbReference type="EMBL" id="GAB0134407.1"/>
    </source>
</evidence>
<name>A0ABQ0CMB1_9HYPO</name>
<reference evidence="3" key="1">
    <citation type="submission" date="2024-06" db="EMBL/GenBank/DDBJ databases">
        <title>Draft Genome Sequences of Epichloe bromicola Strains Isolated from Elymus ciliaris.</title>
        <authorList>
            <consortium name="Epichloe bromicola genome sequencing consortium"/>
            <person name="Miura A."/>
            <person name="Imano S."/>
            <person name="Ashida A."/>
            <person name="Sato I."/>
            <person name="Chiba S."/>
            <person name="Tanaka A."/>
            <person name="Camagna M."/>
            <person name="Takemoto D."/>
        </authorList>
    </citation>
    <scope>NUCLEOTIDE SEQUENCE [LARGE SCALE GENOMIC DNA]</scope>
    <source>
        <strain evidence="3">DP</strain>
    </source>
</reference>
<protein>
    <submittedName>
        <fullName evidence="2">Uncharacterized protein</fullName>
    </submittedName>
</protein>
<organism evidence="2 3">
    <name type="scientific">Epichloe bromicola</name>
    <dbReference type="NCBI Taxonomy" id="79588"/>
    <lineage>
        <taxon>Eukaryota</taxon>
        <taxon>Fungi</taxon>
        <taxon>Dikarya</taxon>
        <taxon>Ascomycota</taxon>
        <taxon>Pezizomycotina</taxon>
        <taxon>Sordariomycetes</taxon>
        <taxon>Hypocreomycetidae</taxon>
        <taxon>Hypocreales</taxon>
        <taxon>Clavicipitaceae</taxon>
        <taxon>Epichloe</taxon>
    </lineage>
</organism>
<dbReference type="EMBL" id="BAAFGZ010000078">
    <property type="protein sequence ID" value="GAB0134407.1"/>
    <property type="molecule type" value="Genomic_DNA"/>
</dbReference>
<proteinExistence type="predicted"/>
<evidence type="ECO:0000256" key="1">
    <source>
        <dbReference type="SAM" id="MobiDB-lite"/>
    </source>
</evidence>